<evidence type="ECO:0000313" key="4">
    <source>
        <dbReference type="Proteomes" id="UP001301152"/>
    </source>
</evidence>
<keyword evidence="2" id="KW-0732">Signal</keyword>
<gene>
    <name evidence="3" type="ORF">OQ497_10260</name>
</gene>
<feature type="region of interest" description="Disordered" evidence="1">
    <location>
        <begin position="163"/>
        <end position="185"/>
    </location>
</feature>
<organism evidence="3 4">
    <name type="scientific">Acetobacter thailandicus</name>
    <dbReference type="NCBI Taxonomy" id="1502842"/>
    <lineage>
        <taxon>Bacteria</taxon>
        <taxon>Pseudomonadati</taxon>
        <taxon>Pseudomonadota</taxon>
        <taxon>Alphaproteobacteria</taxon>
        <taxon>Acetobacterales</taxon>
        <taxon>Acetobacteraceae</taxon>
        <taxon>Acetobacter</taxon>
    </lineage>
</organism>
<keyword evidence="4" id="KW-1185">Reference proteome</keyword>
<evidence type="ECO:0000256" key="2">
    <source>
        <dbReference type="SAM" id="SignalP"/>
    </source>
</evidence>
<evidence type="ECO:0000313" key="3">
    <source>
        <dbReference type="EMBL" id="MCX2564340.1"/>
    </source>
</evidence>
<dbReference type="EMBL" id="JAPIUZ010000005">
    <property type="protein sequence ID" value="MCX2564340.1"/>
    <property type="molecule type" value="Genomic_DNA"/>
</dbReference>
<protein>
    <recommendedName>
        <fullName evidence="5">Lipoprotein</fullName>
    </recommendedName>
</protein>
<feature type="compositionally biased region" description="Basic and acidic residues" evidence="1">
    <location>
        <begin position="175"/>
        <end position="185"/>
    </location>
</feature>
<accession>A0ABT3QGC5</accession>
<dbReference type="RefSeq" id="WP_265793155.1">
    <property type="nucleotide sequence ID" value="NZ_JAPIUZ010000005.1"/>
</dbReference>
<evidence type="ECO:0000256" key="1">
    <source>
        <dbReference type="SAM" id="MobiDB-lite"/>
    </source>
</evidence>
<dbReference type="Proteomes" id="UP001301152">
    <property type="component" value="Unassembled WGS sequence"/>
</dbReference>
<comment type="caution">
    <text evidence="3">The sequence shown here is derived from an EMBL/GenBank/DDBJ whole genome shotgun (WGS) entry which is preliminary data.</text>
</comment>
<proteinExistence type="predicted"/>
<feature type="chain" id="PRO_5045917176" description="Lipoprotein" evidence="2">
    <location>
        <begin position="24"/>
        <end position="185"/>
    </location>
</feature>
<evidence type="ECO:0008006" key="5">
    <source>
        <dbReference type="Google" id="ProtNLM"/>
    </source>
</evidence>
<name>A0ABT3QGC5_9PROT</name>
<sequence>MKKQVIMCAVITGLLSAGGSSFARQARYSNNVSSLAGHQVVLTRQPGGELDTIARKLNADDLATAARHKEIPLVLVGSAALSPDGRDTALFVQVQSASLCGSAGCSTDVYLKKADDWVKILDSVSGPVTVLPRRHDGMYDIVVDGTDRWVWRNGAYHDTLTLTDGPSVTKPAPKKPHEVHTGLRG</sequence>
<feature type="signal peptide" evidence="2">
    <location>
        <begin position="1"/>
        <end position="23"/>
    </location>
</feature>
<reference evidence="3 4" key="1">
    <citation type="submission" date="2022-11" db="EMBL/GenBank/DDBJ databases">
        <title>Genome sequencing of Acetobacter type strain.</title>
        <authorList>
            <person name="Heo J."/>
            <person name="Lee D."/>
            <person name="Han B.-H."/>
            <person name="Hong S.-B."/>
            <person name="Kwon S.-W."/>
        </authorList>
    </citation>
    <scope>NUCLEOTIDE SEQUENCE [LARGE SCALE GENOMIC DNA]</scope>
    <source>
        <strain evidence="3 4">KACC 21253</strain>
    </source>
</reference>